<evidence type="ECO:0000313" key="2">
    <source>
        <dbReference type="Proteomes" id="UP001596044"/>
    </source>
</evidence>
<reference evidence="2" key="1">
    <citation type="journal article" date="2019" name="Int. J. Syst. Evol. Microbiol.">
        <title>The Global Catalogue of Microorganisms (GCM) 10K type strain sequencing project: providing services to taxonomists for standard genome sequencing and annotation.</title>
        <authorList>
            <consortium name="The Broad Institute Genomics Platform"/>
            <consortium name="The Broad Institute Genome Sequencing Center for Infectious Disease"/>
            <person name="Wu L."/>
            <person name="Ma J."/>
        </authorList>
    </citation>
    <scope>NUCLEOTIDE SEQUENCE [LARGE SCALE GENOMIC DNA]</scope>
    <source>
        <strain evidence="2">KACC 11904</strain>
    </source>
</reference>
<accession>A0ABW0KK11</accession>
<organism evidence="1 2">
    <name type="scientific">Paenibacillus aestuarii</name>
    <dbReference type="NCBI Taxonomy" id="516965"/>
    <lineage>
        <taxon>Bacteria</taxon>
        <taxon>Bacillati</taxon>
        <taxon>Bacillota</taxon>
        <taxon>Bacilli</taxon>
        <taxon>Bacillales</taxon>
        <taxon>Paenibacillaceae</taxon>
        <taxon>Paenibacillus</taxon>
    </lineage>
</organism>
<proteinExistence type="predicted"/>
<name>A0ABW0KK11_9BACL</name>
<evidence type="ECO:0000313" key="1">
    <source>
        <dbReference type="EMBL" id="MFC5452926.1"/>
    </source>
</evidence>
<gene>
    <name evidence="1" type="ORF">ACFPOG_32460</name>
</gene>
<sequence>MKENELVIRYNLLPWYNELDDLIDIDQPDFPAAFRGRIHALGEYTLTSITNKEAHFQKTSSKSKSE</sequence>
<dbReference type="EMBL" id="JBHSMJ010000065">
    <property type="protein sequence ID" value="MFC5452926.1"/>
    <property type="molecule type" value="Genomic_DNA"/>
</dbReference>
<dbReference type="Proteomes" id="UP001596044">
    <property type="component" value="Unassembled WGS sequence"/>
</dbReference>
<keyword evidence="2" id="KW-1185">Reference proteome</keyword>
<protein>
    <submittedName>
        <fullName evidence="1">Uncharacterized protein</fullName>
    </submittedName>
</protein>
<dbReference type="RefSeq" id="WP_270879186.1">
    <property type="nucleotide sequence ID" value="NZ_JAQFVF010000023.1"/>
</dbReference>
<comment type="caution">
    <text evidence="1">The sequence shown here is derived from an EMBL/GenBank/DDBJ whole genome shotgun (WGS) entry which is preliminary data.</text>
</comment>